<dbReference type="RefSeq" id="WP_195485189.1">
    <property type="nucleotide sequence ID" value="NZ_CALEGY010000018.1"/>
</dbReference>
<dbReference type="PROSITE" id="PS51257">
    <property type="entry name" value="PROKAR_LIPOPROTEIN"/>
    <property type="match status" value="1"/>
</dbReference>
<accession>A0AAW6I374</accession>
<keyword evidence="1" id="KW-0732">Signal</keyword>
<dbReference type="EMBL" id="JAQPYX010000079">
    <property type="protein sequence ID" value="MDC7149715.1"/>
    <property type="molecule type" value="Genomic_DNA"/>
</dbReference>
<dbReference type="AlphaFoldDB" id="A0AAW6I374"/>
<evidence type="ECO:0000313" key="2">
    <source>
        <dbReference type="EMBL" id="MDC7149715.1"/>
    </source>
</evidence>
<feature type="signal peptide" evidence="1">
    <location>
        <begin position="1"/>
        <end position="20"/>
    </location>
</feature>
<evidence type="ECO:0000256" key="1">
    <source>
        <dbReference type="SAM" id="SignalP"/>
    </source>
</evidence>
<reference evidence="2" key="1">
    <citation type="submission" date="2023-01" db="EMBL/GenBank/DDBJ databases">
        <title>Exploring GABA producing Bacteroides strains toward improving mental health.</title>
        <authorList>
            <person name="Yousuf B."/>
            <person name="Bouhlel N.E."/>
            <person name="Mottawea W."/>
            <person name="Hammami R."/>
        </authorList>
    </citation>
    <scope>NUCLEOTIDE SEQUENCE</scope>
    <source>
        <strain evidence="2">UO.H1047</strain>
    </source>
</reference>
<proteinExistence type="predicted"/>
<comment type="caution">
    <text evidence="2">The sequence shown here is derived from an EMBL/GenBank/DDBJ whole genome shotgun (WGS) entry which is preliminary data.</text>
</comment>
<name>A0AAW6I374_9BACT</name>
<dbReference type="Proteomes" id="UP001213646">
    <property type="component" value="Unassembled WGS sequence"/>
</dbReference>
<organism evidence="2 3">
    <name type="scientific">Parabacteroides johnsonii</name>
    <dbReference type="NCBI Taxonomy" id="387661"/>
    <lineage>
        <taxon>Bacteria</taxon>
        <taxon>Pseudomonadati</taxon>
        <taxon>Bacteroidota</taxon>
        <taxon>Bacteroidia</taxon>
        <taxon>Bacteroidales</taxon>
        <taxon>Tannerellaceae</taxon>
        <taxon>Parabacteroides</taxon>
    </lineage>
</organism>
<protein>
    <recommendedName>
        <fullName evidence="4">Major fimbrial subunit protein N-terminal domain-containing protein</fullName>
    </recommendedName>
</protein>
<feature type="chain" id="PRO_5043947285" description="Major fimbrial subunit protein N-terminal domain-containing protein" evidence="1">
    <location>
        <begin position="21"/>
        <end position="439"/>
    </location>
</feature>
<gene>
    <name evidence="2" type="ORF">PQG89_09795</name>
</gene>
<evidence type="ECO:0008006" key="4">
    <source>
        <dbReference type="Google" id="ProtNLM"/>
    </source>
</evidence>
<evidence type="ECO:0000313" key="3">
    <source>
        <dbReference type="Proteomes" id="UP001213646"/>
    </source>
</evidence>
<sequence>MKLKNIALGIGFLAAMFSCSMEEDIASDTKGKVDGVSEDLYAALQFNISTGTDLSTKATTEVTGPAEDSDYSEMENSTEMAVNECFVFVANGDNIIGRRHYESADITRSDAGNKNEYTLNKHILVKVSNEKPALTIFAVGMKSDKDDTFANGLYLSATSLSDLKKSTVGKNSSDKGNSLTDFIKVGEGTIKPYEQDQTNGYQISNKTTDFTCNSGTVKCGLASISLGLRAAAIELMSFKIATVGGTTFANLVTSHTGKNDKGEINSVTKNDNEDITASQVRAIVKDVIISPQVVNTVLYPTDGKQELPENDKVFANYEGGITSFMKAYNDKLEKAQDDAAKKEIENSSHPLNHRFYTYQNANATDRKTKVTVKYEVQGVPGECTFYVKTGGTGDDAAKVLAGNLYQLHVTITNAVATIKVVTKDWKYNKIEQEMQEVIE</sequence>